<dbReference type="Proteomes" id="UP001218218">
    <property type="component" value="Unassembled WGS sequence"/>
</dbReference>
<evidence type="ECO:0000313" key="1">
    <source>
        <dbReference type="EMBL" id="KAJ7330322.1"/>
    </source>
</evidence>
<dbReference type="AlphaFoldDB" id="A0AAD6ZNB4"/>
<reference evidence="1" key="1">
    <citation type="submission" date="2023-03" db="EMBL/GenBank/DDBJ databases">
        <title>Massive genome expansion in bonnet fungi (Mycena s.s.) driven by repeated elements and novel gene families across ecological guilds.</title>
        <authorList>
            <consortium name="Lawrence Berkeley National Laboratory"/>
            <person name="Harder C.B."/>
            <person name="Miyauchi S."/>
            <person name="Viragh M."/>
            <person name="Kuo A."/>
            <person name="Thoen E."/>
            <person name="Andreopoulos B."/>
            <person name="Lu D."/>
            <person name="Skrede I."/>
            <person name="Drula E."/>
            <person name="Henrissat B."/>
            <person name="Morin E."/>
            <person name="Kohler A."/>
            <person name="Barry K."/>
            <person name="LaButti K."/>
            <person name="Morin E."/>
            <person name="Salamov A."/>
            <person name="Lipzen A."/>
            <person name="Mereny Z."/>
            <person name="Hegedus B."/>
            <person name="Baldrian P."/>
            <person name="Stursova M."/>
            <person name="Weitz H."/>
            <person name="Taylor A."/>
            <person name="Grigoriev I.V."/>
            <person name="Nagy L.G."/>
            <person name="Martin F."/>
            <person name="Kauserud H."/>
        </authorList>
    </citation>
    <scope>NUCLEOTIDE SEQUENCE</scope>
    <source>
        <strain evidence="1">CBHHK002</strain>
    </source>
</reference>
<proteinExistence type="predicted"/>
<gene>
    <name evidence="1" type="ORF">DFH08DRAFT_966888</name>
</gene>
<protein>
    <submittedName>
        <fullName evidence="1">Uncharacterized protein</fullName>
    </submittedName>
</protein>
<evidence type="ECO:0000313" key="2">
    <source>
        <dbReference type="Proteomes" id="UP001218218"/>
    </source>
</evidence>
<organism evidence="1 2">
    <name type="scientific">Mycena albidolilacea</name>
    <dbReference type="NCBI Taxonomy" id="1033008"/>
    <lineage>
        <taxon>Eukaryota</taxon>
        <taxon>Fungi</taxon>
        <taxon>Dikarya</taxon>
        <taxon>Basidiomycota</taxon>
        <taxon>Agaricomycotina</taxon>
        <taxon>Agaricomycetes</taxon>
        <taxon>Agaricomycetidae</taxon>
        <taxon>Agaricales</taxon>
        <taxon>Marasmiineae</taxon>
        <taxon>Mycenaceae</taxon>
        <taxon>Mycena</taxon>
    </lineage>
</organism>
<keyword evidence="2" id="KW-1185">Reference proteome</keyword>
<dbReference type="EMBL" id="JARIHO010000037">
    <property type="protein sequence ID" value="KAJ7330322.1"/>
    <property type="molecule type" value="Genomic_DNA"/>
</dbReference>
<name>A0AAD6ZNB4_9AGAR</name>
<sequence>MLTQPNSLDQTVQAVVLSVVVLHPANIFRVEHWGLNSLLKVGTSADAAVYHAVVFGKIADATHGTVVRANGNHYEGGLEDAFKPVSDKNAPPHVLILKTPTDAPDKLTNKFFDQIAFARELENVESHRQKIWKRVLCSSMSTSDHQDLLVIVTGKIYGTPSNTENAAGAASTPQAREENLQSLRVRRRQDSSPEPVVVEERETNEFKYKSGDRTDFELPLDREIRIGAGYDPRVYYDFNGPLYFMLKSAMATQLNICDHNKALIPPWKLYNAFRPGALIMAIVQVSTFGFTERSRVRKTFQLEAKQIWVYDEGDGPVAIRRPPVPRNPTDFSPAMSTPYTPQQGMTDLFSTGHQTPGSPPVFSALILGAVAALAYDPTCSENVSGLLSYRILLPRDQVPRVVPPEAPPEPTTPVVGAISAIGDTPKTLVLDSRRFTDWFTAARHHIKAAVLGLRSV</sequence>
<comment type="caution">
    <text evidence="1">The sequence shown here is derived from an EMBL/GenBank/DDBJ whole genome shotgun (WGS) entry which is preliminary data.</text>
</comment>
<accession>A0AAD6ZNB4</accession>